<accession>A0ABN9CB51</accession>
<feature type="region of interest" description="Disordered" evidence="1">
    <location>
        <begin position="70"/>
        <end position="92"/>
    </location>
</feature>
<proteinExistence type="predicted"/>
<keyword evidence="3" id="KW-1185">Reference proteome</keyword>
<dbReference type="Proteomes" id="UP001162483">
    <property type="component" value="Unassembled WGS sequence"/>
</dbReference>
<reference evidence="2" key="1">
    <citation type="submission" date="2023-05" db="EMBL/GenBank/DDBJ databases">
        <authorList>
            <person name="Stuckert A."/>
        </authorList>
    </citation>
    <scope>NUCLEOTIDE SEQUENCE</scope>
</reference>
<dbReference type="EMBL" id="CATNWA010008786">
    <property type="protein sequence ID" value="CAI9556818.1"/>
    <property type="molecule type" value="Genomic_DNA"/>
</dbReference>
<evidence type="ECO:0000313" key="3">
    <source>
        <dbReference type="Proteomes" id="UP001162483"/>
    </source>
</evidence>
<feature type="non-terminal residue" evidence="2">
    <location>
        <position position="1"/>
    </location>
</feature>
<comment type="caution">
    <text evidence="2">The sequence shown here is derived from an EMBL/GenBank/DDBJ whole genome shotgun (WGS) entry which is preliminary data.</text>
</comment>
<gene>
    <name evidence="2" type="ORF">SPARVUS_LOCUS4591806</name>
</gene>
<sequence>DWYLWGEQIPEINRYLLPLQLRSPKRSEVKVVLSLPSPQSSGTRDRSQKTTGHSQSAALLMHVQWAPGCEAASGHSRVPTLKMPMPGREDGR</sequence>
<evidence type="ECO:0000256" key="1">
    <source>
        <dbReference type="SAM" id="MobiDB-lite"/>
    </source>
</evidence>
<name>A0ABN9CB51_9NEOB</name>
<organism evidence="2 3">
    <name type="scientific">Staurois parvus</name>
    <dbReference type="NCBI Taxonomy" id="386267"/>
    <lineage>
        <taxon>Eukaryota</taxon>
        <taxon>Metazoa</taxon>
        <taxon>Chordata</taxon>
        <taxon>Craniata</taxon>
        <taxon>Vertebrata</taxon>
        <taxon>Euteleostomi</taxon>
        <taxon>Amphibia</taxon>
        <taxon>Batrachia</taxon>
        <taxon>Anura</taxon>
        <taxon>Neobatrachia</taxon>
        <taxon>Ranoidea</taxon>
        <taxon>Ranidae</taxon>
        <taxon>Staurois</taxon>
    </lineage>
</organism>
<evidence type="ECO:0000313" key="2">
    <source>
        <dbReference type="EMBL" id="CAI9556818.1"/>
    </source>
</evidence>
<protein>
    <submittedName>
        <fullName evidence="2">Uncharacterized protein</fullName>
    </submittedName>
</protein>
<feature type="region of interest" description="Disordered" evidence="1">
    <location>
        <begin position="32"/>
        <end position="56"/>
    </location>
</feature>